<dbReference type="InterPro" id="IPR043128">
    <property type="entry name" value="Rev_trsase/Diguanyl_cyclase"/>
</dbReference>
<evidence type="ECO:0000313" key="6">
    <source>
        <dbReference type="Proteomes" id="UP000664417"/>
    </source>
</evidence>
<evidence type="ECO:0000256" key="2">
    <source>
        <dbReference type="ARBA" id="ARBA00034247"/>
    </source>
</evidence>
<dbReference type="InterPro" id="IPR000014">
    <property type="entry name" value="PAS"/>
</dbReference>
<reference evidence="5" key="1">
    <citation type="submission" date="2021-03" db="EMBL/GenBank/DDBJ databases">
        <authorList>
            <person name="Wang G."/>
        </authorList>
    </citation>
    <scope>NUCLEOTIDE SEQUENCE</scope>
    <source>
        <strain evidence="5">KCTC 12899</strain>
    </source>
</reference>
<dbReference type="InterPro" id="IPR029787">
    <property type="entry name" value="Nucleotide_cyclase"/>
</dbReference>
<gene>
    <name evidence="5" type="ORF">J3U88_00250</name>
</gene>
<dbReference type="Gene3D" id="3.30.70.270">
    <property type="match status" value="1"/>
</dbReference>
<protein>
    <recommendedName>
        <fullName evidence="1">diguanylate cyclase</fullName>
        <ecNumber evidence="1">2.7.7.65</ecNumber>
    </recommendedName>
</protein>
<dbReference type="EC" id="2.7.7.65" evidence="1"/>
<accession>A0A8J7QD46</accession>
<keyword evidence="6" id="KW-1185">Reference proteome</keyword>
<dbReference type="InterPro" id="IPR000160">
    <property type="entry name" value="GGDEF_dom"/>
</dbReference>
<evidence type="ECO:0000256" key="3">
    <source>
        <dbReference type="SAM" id="Coils"/>
    </source>
</evidence>
<evidence type="ECO:0000256" key="1">
    <source>
        <dbReference type="ARBA" id="ARBA00012528"/>
    </source>
</evidence>
<feature type="domain" description="GGDEF" evidence="4">
    <location>
        <begin position="448"/>
        <end position="583"/>
    </location>
</feature>
<dbReference type="InterPro" id="IPR050469">
    <property type="entry name" value="Diguanylate_Cyclase"/>
</dbReference>
<dbReference type="Pfam" id="PF13188">
    <property type="entry name" value="PAS_8"/>
    <property type="match status" value="1"/>
</dbReference>
<dbReference type="PANTHER" id="PTHR45138">
    <property type="entry name" value="REGULATORY COMPONENTS OF SENSORY TRANSDUCTION SYSTEM"/>
    <property type="match status" value="1"/>
</dbReference>
<feature type="coiled-coil region" evidence="3">
    <location>
        <begin position="109"/>
        <end position="147"/>
    </location>
</feature>
<dbReference type="Proteomes" id="UP000664417">
    <property type="component" value="Unassembled WGS sequence"/>
</dbReference>
<comment type="caution">
    <text evidence="5">The sequence shown here is derived from an EMBL/GenBank/DDBJ whole genome shotgun (WGS) entry which is preliminary data.</text>
</comment>
<evidence type="ECO:0000259" key="4">
    <source>
        <dbReference type="PROSITE" id="PS50887"/>
    </source>
</evidence>
<dbReference type="EMBL" id="JAFREP010000001">
    <property type="protein sequence ID" value="MBO1316868.1"/>
    <property type="molecule type" value="Genomic_DNA"/>
</dbReference>
<organism evidence="5 6">
    <name type="scientific">Acanthopleuribacter pedis</name>
    <dbReference type="NCBI Taxonomy" id="442870"/>
    <lineage>
        <taxon>Bacteria</taxon>
        <taxon>Pseudomonadati</taxon>
        <taxon>Acidobacteriota</taxon>
        <taxon>Holophagae</taxon>
        <taxon>Acanthopleuribacterales</taxon>
        <taxon>Acanthopleuribacteraceae</taxon>
        <taxon>Acanthopleuribacter</taxon>
    </lineage>
</organism>
<dbReference type="PROSITE" id="PS50887">
    <property type="entry name" value="GGDEF"/>
    <property type="match status" value="1"/>
</dbReference>
<sequence>MVTFPDPDLQVFENLPFKVVVIDRNYRIVYANQAADLLVGQPCHKALWAEKSVCKDCRVKALFDKGETFKKAGQGHFSGRQAFMTCEYRLLHNHAVCFLDDKTQMVAALKTAKEQSQKFLSEMQASEEKYKAQHRMLRHKLNTAERKLQNFPMIMDGVSAGVIMIDKNHKIQDRNARTDHLVDNFWNQDPETTPSTCYQLLFHRKKPCNDCPISDKGLLQNKLTQKIAGDKAAGYVMEEFSQVGDDFVLSLNNSSRMIELAMEIRSHLSELEEINRILNAIVRRGVNLQNSESVDLVFEQVLEELSHTLFPGERVPMALITKQTPSRNVEQAAFFNMPGEERKRFLRTFNNSPPGALEEQGWTVFALAGGVTSGTGFLVVRDVPDLEEKRMSILKIFLNMVGSRVDNLKLVANLERQAHIDGLTGTYNRAYFEKRMEEEKEKAEKVGLNFSIIVIDINGLKRINDKYGHQAGDALIVACGNLLKTTIRESDILSRFGGDEYVILMPSTASEGVTALEARINTVQEEAAYCFSDDNGDKISQPLHMSVGAASSEETGIDKVFNLADERMYEAKDRYYQTHDRYR</sequence>
<comment type="catalytic activity">
    <reaction evidence="2">
        <text>2 GTP = 3',3'-c-di-GMP + 2 diphosphate</text>
        <dbReference type="Rhea" id="RHEA:24898"/>
        <dbReference type="ChEBI" id="CHEBI:33019"/>
        <dbReference type="ChEBI" id="CHEBI:37565"/>
        <dbReference type="ChEBI" id="CHEBI:58805"/>
        <dbReference type="EC" id="2.7.7.65"/>
    </reaction>
</comment>
<dbReference type="NCBIfam" id="TIGR00254">
    <property type="entry name" value="GGDEF"/>
    <property type="match status" value="1"/>
</dbReference>
<dbReference type="GO" id="GO:0052621">
    <property type="term" value="F:diguanylate cyclase activity"/>
    <property type="evidence" value="ECO:0007669"/>
    <property type="project" value="UniProtKB-EC"/>
</dbReference>
<dbReference type="RefSeq" id="WP_207856105.1">
    <property type="nucleotide sequence ID" value="NZ_JAFREP010000001.1"/>
</dbReference>
<dbReference type="SUPFAM" id="SSF55073">
    <property type="entry name" value="Nucleotide cyclase"/>
    <property type="match status" value="1"/>
</dbReference>
<proteinExistence type="predicted"/>
<dbReference type="PANTHER" id="PTHR45138:SF9">
    <property type="entry name" value="DIGUANYLATE CYCLASE DGCM-RELATED"/>
    <property type="match status" value="1"/>
</dbReference>
<dbReference type="Pfam" id="PF00990">
    <property type="entry name" value="GGDEF"/>
    <property type="match status" value="1"/>
</dbReference>
<dbReference type="SMART" id="SM00267">
    <property type="entry name" value="GGDEF"/>
    <property type="match status" value="1"/>
</dbReference>
<keyword evidence="3" id="KW-0175">Coiled coil</keyword>
<evidence type="ECO:0000313" key="5">
    <source>
        <dbReference type="EMBL" id="MBO1316868.1"/>
    </source>
</evidence>
<dbReference type="AlphaFoldDB" id="A0A8J7QD46"/>
<dbReference type="CDD" id="cd01949">
    <property type="entry name" value="GGDEF"/>
    <property type="match status" value="1"/>
</dbReference>
<name>A0A8J7QD46_9BACT</name>